<dbReference type="Pfam" id="PF00440">
    <property type="entry name" value="TetR_N"/>
    <property type="match status" value="1"/>
</dbReference>
<dbReference type="GO" id="GO:0003677">
    <property type="term" value="F:DNA binding"/>
    <property type="evidence" value="ECO:0007669"/>
    <property type="project" value="UniProtKB-UniRule"/>
</dbReference>
<feature type="DNA-binding region" description="H-T-H motif" evidence="2">
    <location>
        <begin position="35"/>
        <end position="54"/>
    </location>
</feature>
<evidence type="ECO:0000259" key="3">
    <source>
        <dbReference type="PROSITE" id="PS50977"/>
    </source>
</evidence>
<reference evidence="4" key="2">
    <citation type="submission" date="2021-01" db="EMBL/GenBank/DDBJ databases">
        <authorList>
            <person name="Hahn C.R."/>
            <person name="Youssef N.H."/>
            <person name="Elshahed M."/>
        </authorList>
    </citation>
    <scope>NUCLEOTIDE SEQUENCE</scope>
    <source>
        <strain evidence="4">Zod_Metabat.24</strain>
    </source>
</reference>
<protein>
    <submittedName>
        <fullName evidence="4">TetR/AcrR family transcriptional regulator</fullName>
    </submittedName>
</protein>
<sequence>MKRRARTIEDKRAKGEKILKVAKELFFDKGYYGTTIEMITDQAGVSIGTFYFYYKNKIEIYKALQDEGLDILLEMIDGVVSRPGLSAKEKLYELAHAYLKYYREHREYFDIIAILSATPDELKETDTELSGIINTKAFNVLKKIEGVLNEGVENGEFVPLDTWKATSVFWGLMDGLVLLEERDNVVNVIGFSLDELIRQALEMSFHGIMKK</sequence>
<evidence type="ECO:0000313" key="5">
    <source>
        <dbReference type="Proteomes" id="UP000809273"/>
    </source>
</evidence>
<keyword evidence="1 2" id="KW-0238">DNA-binding</keyword>
<dbReference type="Gene3D" id="1.10.357.10">
    <property type="entry name" value="Tetracycline Repressor, domain 2"/>
    <property type="match status" value="1"/>
</dbReference>
<dbReference type="PANTHER" id="PTHR43479">
    <property type="entry name" value="ACREF/ENVCD OPERON REPRESSOR-RELATED"/>
    <property type="match status" value="1"/>
</dbReference>
<dbReference type="AlphaFoldDB" id="A0A9D8PP86"/>
<dbReference type="PANTHER" id="PTHR43479:SF11">
    <property type="entry name" value="ACREF_ENVCD OPERON REPRESSOR-RELATED"/>
    <property type="match status" value="1"/>
</dbReference>
<dbReference type="InterPro" id="IPR036271">
    <property type="entry name" value="Tet_transcr_reg_TetR-rel_C_sf"/>
</dbReference>
<name>A0A9D8PP86_9DELT</name>
<dbReference type="Gene3D" id="1.10.10.60">
    <property type="entry name" value="Homeodomain-like"/>
    <property type="match status" value="1"/>
</dbReference>
<accession>A0A9D8PP86</accession>
<dbReference type="EMBL" id="JAFGIX010000043">
    <property type="protein sequence ID" value="MBN1573213.1"/>
    <property type="molecule type" value="Genomic_DNA"/>
</dbReference>
<dbReference type="InterPro" id="IPR009057">
    <property type="entry name" value="Homeodomain-like_sf"/>
</dbReference>
<comment type="caution">
    <text evidence="4">The sequence shown here is derived from an EMBL/GenBank/DDBJ whole genome shotgun (WGS) entry which is preliminary data.</text>
</comment>
<proteinExistence type="predicted"/>
<evidence type="ECO:0000313" key="4">
    <source>
        <dbReference type="EMBL" id="MBN1573213.1"/>
    </source>
</evidence>
<evidence type="ECO:0000256" key="1">
    <source>
        <dbReference type="ARBA" id="ARBA00023125"/>
    </source>
</evidence>
<dbReference type="Proteomes" id="UP000809273">
    <property type="component" value="Unassembled WGS sequence"/>
</dbReference>
<organism evidence="4 5">
    <name type="scientific">Candidatus Zymogenus saltonus</name>
    <dbReference type="NCBI Taxonomy" id="2844893"/>
    <lineage>
        <taxon>Bacteria</taxon>
        <taxon>Deltaproteobacteria</taxon>
        <taxon>Candidatus Zymogenia</taxon>
        <taxon>Candidatus Zymogeniales</taxon>
        <taxon>Candidatus Zymogenaceae</taxon>
        <taxon>Candidatus Zymogenus</taxon>
    </lineage>
</organism>
<dbReference type="InterPro" id="IPR001647">
    <property type="entry name" value="HTH_TetR"/>
</dbReference>
<dbReference type="PROSITE" id="PS50977">
    <property type="entry name" value="HTH_TETR_2"/>
    <property type="match status" value="1"/>
</dbReference>
<dbReference type="SUPFAM" id="SSF46689">
    <property type="entry name" value="Homeodomain-like"/>
    <property type="match status" value="1"/>
</dbReference>
<dbReference type="SUPFAM" id="SSF48498">
    <property type="entry name" value="Tetracyclin repressor-like, C-terminal domain"/>
    <property type="match status" value="1"/>
</dbReference>
<reference evidence="4" key="1">
    <citation type="journal article" date="2021" name="Environ. Microbiol.">
        <title>Genomic characterization of three novel Desulfobacterota classes expand the metabolic and phylogenetic diversity of the phylum.</title>
        <authorList>
            <person name="Murphy C.L."/>
            <person name="Biggerstaff J."/>
            <person name="Eichhorn A."/>
            <person name="Ewing E."/>
            <person name="Shahan R."/>
            <person name="Soriano D."/>
            <person name="Stewart S."/>
            <person name="VanMol K."/>
            <person name="Walker R."/>
            <person name="Walters P."/>
            <person name="Elshahed M.S."/>
            <person name="Youssef N.H."/>
        </authorList>
    </citation>
    <scope>NUCLEOTIDE SEQUENCE</scope>
    <source>
        <strain evidence="4">Zod_Metabat.24</strain>
    </source>
</reference>
<evidence type="ECO:0000256" key="2">
    <source>
        <dbReference type="PROSITE-ProRule" id="PRU00335"/>
    </source>
</evidence>
<gene>
    <name evidence="4" type="ORF">JW984_08470</name>
</gene>
<dbReference type="PRINTS" id="PR00455">
    <property type="entry name" value="HTHTETR"/>
</dbReference>
<dbReference type="InterPro" id="IPR050624">
    <property type="entry name" value="HTH-type_Tx_Regulator"/>
</dbReference>
<feature type="domain" description="HTH tetR-type" evidence="3">
    <location>
        <begin position="12"/>
        <end position="72"/>
    </location>
</feature>